<sequence length="93" mass="10134">MPAPSVPPPQTPMEPMEYLSRSWSVSADEISKALLLKGATKRSFFAPADSLLPATILDTETSSYELLAASGQQLQRQQHVSNQSIHAVSCFFP</sequence>
<reference evidence="3" key="2">
    <citation type="journal article" date="2017" name="Nat. Plants">
        <title>The Aegilops tauschii genome reveals multiple impacts of transposons.</title>
        <authorList>
            <person name="Zhao G."/>
            <person name="Zou C."/>
            <person name="Li K."/>
            <person name="Wang K."/>
            <person name="Li T."/>
            <person name="Gao L."/>
            <person name="Zhang X."/>
            <person name="Wang H."/>
            <person name="Yang Z."/>
            <person name="Liu X."/>
            <person name="Jiang W."/>
            <person name="Mao L."/>
            <person name="Kong X."/>
            <person name="Jiao Y."/>
            <person name="Jia J."/>
        </authorList>
    </citation>
    <scope>NUCLEOTIDE SEQUENCE [LARGE SCALE GENOMIC DNA]</scope>
    <source>
        <strain evidence="3">cv. AL8/78</strain>
    </source>
</reference>
<evidence type="ECO:0000259" key="1">
    <source>
        <dbReference type="Pfam" id="PF05703"/>
    </source>
</evidence>
<dbReference type="Proteomes" id="UP000015105">
    <property type="component" value="Chromosome 4D"/>
</dbReference>
<proteinExistence type="predicted"/>
<feature type="domain" description="VAN3-binding protein-like auxin canalisation" evidence="1">
    <location>
        <begin position="9"/>
        <end position="80"/>
    </location>
</feature>
<reference evidence="2" key="4">
    <citation type="submission" date="2019-03" db="UniProtKB">
        <authorList>
            <consortium name="EnsemblPlants"/>
        </authorList>
    </citation>
    <scope>IDENTIFICATION</scope>
</reference>
<dbReference type="Gramene" id="AET4Gv20848400.2">
    <property type="protein sequence ID" value="AET4Gv20848400.2"/>
    <property type="gene ID" value="AET4Gv20848400"/>
</dbReference>
<name>A0A453JAK4_AEGTS</name>
<dbReference type="InterPro" id="IPR008546">
    <property type="entry name" value="VAN3-bd-like_auxin_canal"/>
</dbReference>
<accession>A0A453JAK4</accession>
<reference evidence="2" key="3">
    <citation type="journal article" date="2017" name="Nature">
        <title>Genome sequence of the progenitor of the wheat D genome Aegilops tauschii.</title>
        <authorList>
            <person name="Luo M.C."/>
            <person name="Gu Y.Q."/>
            <person name="Puiu D."/>
            <person name="Wang H."/>
            <person name="Twardziok S.O."/>
            <person name="Deal K.R."/>
            <person name="Huo N."/>
            <person name="Zhu T."/>
            <person name="Wang L."/>
            <person name="Wang Y."/>
            <person name="McGuire P.E."/>
            <person name="Liu S."/>
            <person name="Long H."/>
            <person name="Ramasamy R.K."/>
            <person name="Rodriguez J.C."/>
            <person name="Van S.L."/>
            <person name="Yuan L."/>
            <person name="Wang Z."/>
            <person name="Xia Z."/>
            <person name="Xiao L."/>
            <person name="Anderson O.D."/>
            <person name="Ouyang S."/>
            <person name="Liang Y."/>
            <person name="Zimin A.V."/>
            <person name="Pertea G."/>
            <person name="Qi P."/>
            <person name="Bennetzen J.L."/>
            <person name="Dai X."/>
            <person name="Dawson M.W."/>
            <person name="Muller H.G."/>
            <person name="Kugler K."/>
            <person name="Rivarola-Duarte L."/>
            <person name="Spannagl M."/>
            <person name="Mayer K.F.X."/>
            <person name="Lu F.H."/>
            <person name="Bevan M.W."/>
            <person name="Leroy P."/>
            <person name="Li P."/>
            <person name="You F.M."/>
            <person name="Sun Q."/>
            <person name="Liu Z."/>
            <person name="Lyons E."/>
            <person name="Wicker T."/>
            <person name="Salzberg S.L."/>
            <person name="Devos K.M."/>
            <person name="Dvorak J."/>
        </authorList>
    </citation>
    <scope>NUCLEOTIDE SEQUENCE [LARGE SCALE GENOMIC DNA]</scope>
    <source>
        <strain evidence="2">cv. AL8/78</strain>
    </source>
</reference>
<reference evidence="2" key="5">
    <citation type="journal article" date="2021" name="G3 (Bethesda)">
        <title>Aegilops tauschii genome assembly Aet v5.0 features greater sequence contiguity and improved annotation.</title>
        <authorList>
            <person name="Wang L."/>
            <person name="Zhu T."/>
            <person name="Rodriguez J.C."/>
            <person name="Deal K.R."/>
            <person name="Dubcovsky J."/>
            <person name="McGuire P.E."/>
            <person name="Lux T."/>
            <person name="Spannagl M."/>
            <person name="Mayer K.F.X."/>
            <person name="Baldrich P."/>
            <person name="Meyers B.C."/>
            <person name="Huo N."/>
            <person name="Gu Y.Q."/>
            <person name="Zhou H."/>
            <person name="Devos K.M."/>
            <person name="Bennetzen J.L."/>
            <person name="Unver T."/>
            <person name="Budak H."/>
            <person name="Gulick P.J."/>
            <person name="Galiba G."/>
            <person name="Kalapos B."/>
            <person name="Nelson D.R."/>
            <person name="Li P."/>
            <person name="You F.M."/>
            <person name="Luo M.C."/>
            <person name="Dvorak J."/>
        </authorList>
    </citation>
    <scope>NUCLEOTIDE SEQUENCE [LARGE SCALE GENOMIC DNA]</scope>
    <source>
        <strain evidence="2">cv. AL8/78</strain>
    </source>
</reference>
<dbReference type="AlphaFoldDB" id="A0A453JAK4"/>
<evidence type="ECO:0000313" key="2">
    <source>
        <dbReference type="EnsemblPlants" id="AET4Gv20848400.2"/>
    </source>
</evidence>
<protein>
    <recommendedName>
        <fullName evidence="1">VAN3-binding protein-like auxin canalisation domain-containing protein</fullName>
    </recommendedName>
</protein>
<evidence type="ECO:0000313" key="3">
    <source>
        <dbReference type="Proteomes" id="UP000015105"/>
    </source>
</evidence>
<dbReference type="Pfam" id="PF05703">
    <property type="entry name" value="Auxin_canalis"/>
    <property type="match status" value="1"/>
</dbReference>
<dbReference type="EnsemblPlants" id="AET4Gv20848400.2">
    <property type="protein sequence ID" value="AET4Gv20848400.2"/>
    <property type="gene ID" value="AET4Gv20848400"/>
</dbReference>
<keyword evidence="3" id="KW-1185">Reference proteome</keyword>
<organism evidence="2 3">
    <name type="scientific">Aegilops tauschii subsp. strangulata</name>
    <name type="common">Goatgrass</name>
    <dbReference type="NCBI Taxonomy" id="200361"/>
    <lineage>
        <taxon>Eukaryota</taxon>
        <taxon>Viridiplantae</taxon>
        <taxon>Streptophyta</taxon>
        <taxon>Embryophyta</taxon>
        <taxon>Tracheophyta</taxon>
        <taxon>Spermatophyta</taxon>
        <taxon>Magnoliopsida</taxon>
        <taxon>Liliopsida</taxon>
        <taxon>Poales</taxon>
        <taxon>Poaceae</taxon>
        <taxon>BOP clade</taxon>
        <taxon>Pooideae</taxon>
        <taxon>Triticodae</taxon>
        <taxon>Triticeae</taxon>
        <taxon>Triticinae</taxon>
        <taxon>Aegilops</taxon>
    </lineage>
</organism>
<reference evidence="3" key="1">
    <citation type="journal article" date="2014" name="Science">
        <title>Ancient hybridizations among the ancestral genomes of bread wheat.</title>
        <authorList>
            <consortium name="International Wheat Genome Sequencing Consortium,"/>
            <person name="Marcussen T."/>
            <person name="Sandve S.R."/>
            <person name="Heier L."/>
            <person name="Spannagl M."/>
            <person name="Pfeifer M."/>
            <person name="Jakobsen K.S."/>
            <person name="Wulff B.B."/>
            <person name="Steuernagel B."/>
            <person name="Mayer K.F."/>
            <person name="Olsen O.A."/>
        </authorList>
    </citation>
    <scope>NUCLEOTIDE SEQUENCE [LARGE SCALE GENOMIC DNA]</scope>
    <source>
        <strain evidence="3">cv. AL8/78</strain>
    </source>
</reference>